<evidence type="ECO:0000313" key="4">
    <source>
        <dbReference type="Proteomes" id="UP000614601"/>
    </source>
</evidence>
<dbReference type="OrthoDB" id="26278at2759"/>
<sequence length="462" mass="52152">MGSPILHVIVVGFHHTKGSQVEYCYPPINESEDEIELPDQWENLPNLAMPDGSHNSLDGDTVYFTLPALDECCNTVFGIACYRHIDSDKLLQKDSEVTRSHVQKSVVVLSRVPLYGNLRAKLELITEAYFNEKDFTKVEVLHQTFDNLTDLFTYDLLDCQAIYMGIPLNALLSAFKHHTLELVKILLLEKKVIFDVTPTSKLSDVLMSLISLLPCMLEEGLVEAASQSCSKSDNIKVNKYGFPLNIFTKGYLFHPYLSVNWIENLRLPSVRGYCIGVTNSIFRSNKDLYDVYVSIDSNGVGSININDPKLEKQVALTTQDIRFMQNILHSVENSVPSDFTGNDDWVRVQIYSYICSLLMVGKDGLTEHYNEYNTEFLTAWKDTHNFKVWSAAQYEKMPDVVLEHPCTGPVGATDLLLLVGRKINSSGQGRKVISTLNTTAKYVSEQGNRLKSTFSTWMNRAT</sequence>
<organism evidence="3 4">
    <name type="scientific">Bursaphelenchus okinawaensis</name>
    <dbReference type="NCBI Taxonomy" id="465554"/>
    <lineage>
        <taxon>Eukaryota</taxon>
        <taxon>Metazoa</taxon>
        <taxon>Ecdysozoa</taxon>
        <taxon>Nematoda</taxon>
        <taxon>Chromadorea</taxon>
        <taxon>Rhabditida</taxon>
        <taxon>Tylenchina</taxon>
        <taxon>Tylenchomorpha</taxon>
        <taxon>Aphelenchoidea</taxon>
        <taxon>Aphelenchoididae</taxon>
        <taxon>Bursaphelenchus</taxon>
    </lineage>
</organism>
<dbReference type="InterPro" id="IPR051731">
    <property type="entry name" value="DENND11/AVL9_GEFs"/>
</dbReference>
<keyword evidence="4" id="KW-1185">Reference proteome</keyword>
<dbReference type="Gene3D" id="3.40.50.11500">
    <property type="match status" value="1"/>
</dbReference>
<dbReference type="EMBL" id="CAJFDH010000003">
    <property type="protein sequence ID" value="CAD5215344.1"/>
    <property type="molecule type" value="Genomic_DNA"/>
</dbReference>
<comment type="caution">
    <text evidence="3">The sequence shown here is derived from an EMBL/GenBank/DDBJ whole genome shotgun (WGS) entry which is preliminary data.</text>
</comment>
<dbReference type="Pfam" id="PF09794">
    <property type="entry name" value="Avl9"/>
    <property type="match status" value="1"/>
</dbReference>
<dbReference type="EMBL" id="CAJFCW020000003">
    <property type="protein sequence ID" value="CAG9103896.1"/>
    <property type="molecule type" value="Genomic_DNA"/>
</dbReference>
<feature type="domain" description="UDENN" evidence="2">
    <location>
        <begin position="6"/>
        <end position="433"/>
    </location>
</feature>
<accession>A0A811KJQ6</accession>
<dbReference type="InterPro" id="IPR043153">
    <property type="entry name" value="DENN_C"/>
</dbReference>
<reference evidence="3" key="1">
    <citation type="submission" date="2020-09" db="EMBL/GenBank/DDBJ databases">
        <authorList>
            <person name="Kikuchi T."/>
        </authorList>
    </citation>
    <scope>NUCLEOTIDE SEQUENCE</scope>
    <source>
        <strain evidence="3">SH1</strain>
    </source>
</reference>
<dbReference type="InterPro" id="IPR037516">
    <property type="entry name" value="Tripartite_DENN"/>
</dbReference>
<protein>
    <recommendedName>
        <fullName evidence="2">UDENN domain-containing protein</fullName>
    </recommendedName>
</protein>
<gene>
    <name evidence="3" type="ORF">BOKJ2_LOCUS6046</name>
</gene>
<proteinExistence type="inferred from homology"/>
<dbReference type="PANTHER" id="PTHR31017">
    <property type="entry name" value="LATE SECRETORY PATHWAY PROTEIN AVL9-RELATED"/>
    <property type="match status" value="1"/>
</dbReference>
<dbReference type="AlphaFoldDB" id="A0A811KJQ6"/>
<comment type="similarity">
    <text evidence="1">Belongs to the AVL9 family.</text>
</comment>
<name>A0A811KJQ6_9BILA</name>
<evidence type="ECO:0000313" key="3">
    <source>
        <dbReference type="EMBL" id="CAD5215344.1"/>
    </source>
</evidence>
<dbReference type="GO" id="GO:0005737">
    <property type="term" value="C:cytoplasm"/>
    <property type="evidence" value="ECO:0007669"/>
    <property type="project" value="TreeGrafter"/>
</dbReference>
<dbReference type="Proteomes" id="UP000614601">
    <property type="component" value="Unassembled WGS sequence"/>
</dbReference>
<evidence type="ECO:0000256" key="1">
    <source>
        <dbReference type="ARBA" id="ARBA00038178"/>
    </source>
</evidence>
<dbReference type="PANTHER" id="PTHR31017:SF1">
    <property type="entry name" value="LATE SECRETORY PATHWAY PROTEIN AVL9 HOMOLOG"/>
    <property type="match status" value="1"/>
</dbReference>
<dbReference type="InterPro" id="IPR018307">
    <property type="entry name" value="ABL9/DENND6_dom"/>
</dbReference>
<dbReference type="PROSITE" id="PS50211">
    <property type="entry name" value="DENN"/>
    <property type="match status" value="1"/>
</dbReference>
<dbReference type="Proteomes" id="UP000783686">
    <property type="component" value="Unassembled WGS sequence"/>
</dbReference>
<evidence type="ECO:0000259" key="2">
    <source>
        <dbReference type="PROSITE" id="PS50211"/>
    </source>
</evidence>